<accession>A0A1R3G8I7</accession>
<evidence type="ECO:0000313" key="3">
    <source>
        <dbReference type="Proteomes" id="UP000188268"/>
    </source>
</evidence>
<sequence length="47" mass="5148">MRLSCGLQFLPTLSNSNSTVKMQAGQRGSSKRRREATADMKLTDGFA</sequence>
<comment type="caution">
    <text evidence="2">The sequence shown here is derived from an EMBL/GenBank/DDBJ whole genome shotgun (WGS) entry which is preliminary data.</text>
</comment>
<dbReference type="Gramene" id="OMO54371">
    <property type="protein sequence ID" value="OMO54371"/>
    <property type="gene ID" value="CCACVL1_27849"/>
</dbReference>
<feature type="region of interest" description="Disordered" evidence="1">
    <location>
        <begin position="16"/>
        <end position="47"/>
    </location>
</feature>
<name>A0A1R3G8I7_COCAP</name>
<dbReference type="Proteomes" id="UP000188268">
    <property type="component" value="Unassembled WGS sequence"/>
</dbReference>
<feature type="compositionally biased region" description="Basic and acidic residues" evidence="1">
    <location>
        <begin position="35"/>
        <end position="47"/>
    </location>
</feature>
<evidence type="ECO:0000256" key="1">
    <source>
        <dbReference type="SAM" id="MobiDB-lite"/>
    </source>
</evidence>
<dbReference type="EMBL" id="AWWV01014985">
    <property type="protein sequence ID" value="OMO54371.1"/>
    <property type="molecule type" value="Genomic_DNA"/>
</dbReference>
<organism evidence="2 3">
    <name type="scientific">Corchorus capsularis</name>
    <name type="common">Jute</name>
    <dbReference type="NCBI Taxonomy" id="210143"/>
    <lineage>
        <taxon>Eukaryota</taxon>
        <taxon>Viridiplantae</taxon>
        <taxon>Streptophyta</taxon>
        <taxon>Embryophyta</taxon>
        <taxon>Tracheophyta</taxon>
        <taxon>Spermatophyta</taxon>
        <taxon>Magnoliopsida</taxon>
        <taxon>eudicotyledons</taxon>
        <taxon>Gunneridae</taxon>
        <taxon>Pentapetalae</taxon>
        <taxon>rosids</taxon>
        <taxon>malvids</taxon>
        <taxon>Malvales</taxon>
        <taxon>Malvaceae</taxon>
        <taxon>Grewioideae</taxon>
        <taxon>Apeibeae</taxon>
        <taxon>Corchorus</taxon>
    </lineage>
</organism>
<reference evidence="2 3" key="1">
    <citation type="submission" date="2013-09" db="EMBL/GenBank/DDBJ databases">
        <title>Corchorus capsularis genome sequencing.</title>
        <authorList>
            <person name="Alam M."/>
            <person name="Haque M.S."/>
            <person name="Islam M.S."/>
            <person name="Emdad E.M."/>
            <person name="Islam M.M."/>
            <person name="Ahmed B."/>
            <person name="Halim A."/>
            <person name="Hossen Q.M.M."/>
            <person name="Hossain M.Z."/>
            <person name="Ahmed R."/>
            <person name="Khan M.M."/>
            <person name="Islam R."/>
            <person name="Rashid M.M."/>
            <person name="Khan S.A."/>
            <person name="Rahman M.S."/>
            <person name="Alam M."/>
        </authorList>
    </citation>
    <scope>NUCLEOTIDE SEQUENCE [LARGE SCALE GENOMIC DNA]</scope>
    <source>
        <strain evidence="3">cv. CVL-1</strain>
        <tissue evidence="2">Whole seedling</tissue>
    </source>
</reference>
<dbReference type="AlphaFoldDB" id="A0A1R3G8I7"/>
<keyword evidence="3" id="KW-1185">Reference proteome</keyword>
<gene>
    <name evidence="2" type="ORF">CCACVL1_27849</name>
</gene>
<protein>
    <submittedName>
        <fullName evidence="2">Uncharacterized protein</fullName>
    </submittedName>
</protein>
<evidence type="ECO:0000313" key="2">
    <source>
        <dbReference type="EMBL" id="OMO54371.1"/>
    </source>
</evidence>
<proteinExistence type="predicted"/>